<evidence type="ECO:0000313" key="2">
    <source>
        <dbReference type="EMBL" id="SNX81524.1"/>
    </source>
</evidence>
<name>A0AAJ5C2K7_9BASI</name>
<evidence type="ECO:0000256" key="1">
    <source>
        <dbReference type="SAM" id="MobiDB-lite"/>
    </source>
</evidence>
<sequence length="65" mass="6736">MSGKANANKGAGGGNHPKGPAQPSRAEAMNPNNLAYNPRNPAADRAAAFNPQHHAYNPTTETGKK</sequence>
<organism evidence="2 3">
    <name type="scientific">Melanopsichium pennsylvanicum</name>
    <dbReference type="NCBI Taxonomy" id="63383"/>
    <lineage>
        <taxon>Eukaryota</taxon>
        <taxon>Fungi</taxon>
        <taxon>Dikarya</taxon>
        <taxon>Basidiomycota</taxon>
        <taxon>Ustilaginomycotina</taxon>
        <taxon>Ustilaginomycetes</taxon>
        <taxon>Ustilaginales</taxon>
        <taxon>Ustilaginaceae</taxon>
        <taxon>Melanopsichium</taxon>
    </lineage>
</organism>
<proteinExistence type="predicted"/>
<dbReference type="EMBL" id="OAPG01000001">
    <property type="protein sequence ID" value="SNX81524.1"/>
    <property type="molecule type" value="Genomic_DNA"/>
</dbReference>
<evidence type="ECO:0000313" key="3">
    <source>
        <dbReference type="Proteomes" id="UP001294444"/>
    </source>
</evidence>
<protein>
    <submittedName>
        <fullName evidence="2">Uncharacterized protein</fullName>
    </submittedName>
</protein>
<dbReference type="Proteomes" id="UP001294444">
    <property type="component" value="Unassembled WGS sequence"/>
</dbReference>
<comment type="caution">
    <text evidence="2">The sequence shown here is derived from an EMBL/GenBank/DDBJ whole genome shotgun (WGS) entry which is preliminary data.</text>
</comment>
<keyword evidence="3" id="KW-1185">Reference proteome</keyword>
<accession>A0AAJ5C2K7</accession>
<dbReference type="AlphaFoldDB" id="A0AAJ5C2K7"/>
<gene>
    <name evidence="2" type="ORF">MEPE_00229</name>
</gene>
<feature type="region of interest" description="Disordered" evidence="1">
    <location>
        <begin position="1"/>
        <end position="40"/>
    </location>
</feature>
<reference evidence="2" key="1">
    <citation type="submission" date="2023-10" db="EMBL/GenBank/DDBJ databases">
        <authorList>
            <person name="Guldener U."/>
        </authorList>
    </citation>
    <scope>NUCLEOTIDE SEQUENCE</scope>
    <source>
        <strain evidence="2">Mp4</strain>
    </source>
</reference>